<keyword evidence="2" id="KW-1185">Reference proteome</keyword>
<dbReference type="STRING" id="682795.AciX8_2601"/>
<dbReference type="EMBL" id="CP003130">
    <property type="protein sequence ID" value="AEU36911.1"/>
    <property type="molecule type" value="Genomic_DNA"/>
</dbReference>
<dbReference type="eggNOG" id="COG2952">
    <property type="taxonomic scope" value="Bacteria"/>
</dbReference>
<dbReference type="KEGG" id="gma:AciX8_2601"/>
<proteinExistence type="predicted"/>
<name>G8P0B7_GRAMM</name>
<accession>G8P0B7</accession>
<dbReference type="InterPro" id="IPR007463">
    <property type="entry name" value="DUF507"/>
</dbReference>
<gene>
    <name evidence="1" type="ordered locus">AciX8_2601</name>
</gene>
<dbReference type="AlphaFoldDB" id="G8P0B7"/>
<dbReference type="Proteomes" id="UP000007113">
    <property type="component" value="Chromosome"/>
</dbReference>
<dbReference type="HOGENOM" id="CLU_163266_0_0_0"/>
<organism evidence="1 2">
    <name type="scientific">Granulicella mallensis (strain ATCC BAA-1857 / DSM 23137 / MP5ACTX8)</name>
    <dbReference type="NCBI Taxonomy" id="682795"/>
    <lineage>
        <taxon>Bacteria</taxon>
        <taxon>Pseudomonadati</taxon>
        <taxon>Acidobacteriota</taxon>
        <taxon>Terriglobia</taxon>
        <taxon>Terriglobales</taxon>
        <taxon>Acidobacteriaceae</taxon>
        <taxon>Granulicella</taxon>
    </lineage>
</organism>
<evidence type="ECO:0000313" key="1">
    <source>
        <dbReference type="EMBL" id="AEU36911.1"/>
    </source>
</evidence>
<reference evidence="1 2" key="1">
    <citation type="submission" date="2011-11" db="EMBL/GenBank/DDBJ databases">
        <title>Complete sequence of Granulicella mallensis MP5ACTX8.</title>
        <authorList>
            <consortium name="US DOE Joint Genome Institute"/>
            <person name="Lucas S."/>
            <person name="Copeland A."/>
            <person name="Lapidus A."/>
            <person name="Cheng J.-F."/>
            <person name="Goodwin L."/>
            <person name="Pitluck S."/>
            <person name="Peters L."/>
            <person name="Lu M."/>
            <person name="Detter J.C."/>
            <person name="Han C."/>
            <person name="Tapia R."/>
            <person name="Land M."/>
            <person name="Hauser L."/>
            <person name="Kyrpides N."/>
            <person name="Ivanova N."/>
            <person name="Mikhailova N."/>
            <person name="Pagani I."/>
            <person name="Rawat S."/>
            <person name="Mannisto M."/>
            <person name="Haggblom M."/>
            <person name="Woyke T."/>
        </authorList>
    </citation>
    <scope>NUCLEOTIDE SEQUENCE [LARGE SCALE GENOMIC DNA]</scope>
    <source>
        <strain evidence="2">ATCC BAA-1857 / DSM 23137 / MP5ACTX8</strain>
    </source>
</reference>
<evidence type="ECO:0000313" key="2">
    <source>
        <dbReference type="Proteomes" id="UP000007113"/>
    </source>
</evidence>
<sequence>MRETRALQERKNRPECKDLLTQPFHRANLLVTMIFSKDYVGYLARQTNKHLVAAKMIKTDKPALVDERVTAGLIDELSLEDRINDEVRVILEAFQDDMHKTGASYPEMFKKVKNELARKYKAVL</sequence>
<dbReference type="Pfam" id="PF04368">
    <property type="entry name" value="DUF507"/>
    <property type="match status" value="1"/>
</dbReference>
<protein>
    <submittedName>
        <fullName evidence="1">Uncharacterized protein</fullName>
    </submittedName>
</protein>